<gene>
    <name evidence="1" type="ORF">S03H2_27567</name>
</gene>
<name>X1FX26_9ZZZZ</name>
<dbReference type="AlphaFoldDB" id="X1FX26"/>
<dbReference type="EMBL" id="BARU01016589">
    <property type="protein sequence ID" value="GAH50201.1"/>
    <property type="molecule type" value="Genomic_DNA"/>
</dbReference>
<protein>
    <submittedName>
        <fullName evidence="1">Uncharacterized protein</fullName>
    </submittedName>
</protein>
<dbReference type="InterPro" id="IPR051612">
    <property type="entry name" value="Teichoic_Acid_Biosynth"/>
</dbReference>
<sequence length="206" mass="24054">MFLYMHKYLKSQIKVVWIATNKTLIDELQSNGFTAFYKWSFKGIINTIRAKVVIVSHGSNDINQYLTSGFTINLWHGVPLKKIGYSNLNPNSFSFRIHNSKGLRRFYYRIVCAGQLRKADLLLATTETYANIFINDFDYKRKNIVIGSYPRNDFLIERLEGEEIGTDRQLIKIIKQKRENGVKILLYMPTFRDTGDSEFDDILKTM</sequence>
<dbReference type="InterPro" id="IPR007554">
    <property type="entry name" value="Glycerophosphate_synth"/>
</dbReference>
<dbReference type="GO" id="GO:0016020">
    <property type="term" value="C:membrane"/>
    <property type="evidence" value="ECO:0007669"/>
    <property type="project" value="InterPro"/>
</dbReference>
<dbReference type="Gene3D" id="3.40.50.11820">
    <property type="match status" value="1"/>
</dbReference>
<reference evidence="1" key="1">
    <citation type="journal article" date="2014" name="Front. Microbiol.">
        <title>High frequency of phylogenetically diverse reductive dehalogenase-homologous genes in deep subseafloor sedimentary metagenomes.</title>
        <authorList>
            <person name="Kawai M."/>
            <person name="Futagami T."/>
            <person name="Toyoda A."/>
            <person name="Takaki Y."/>
            <person name="Nishi S."/>
            <person name="Hori S."/>
            <person name="Arai W."/>
            <person name="Tsubouchi T."/>
            <person name="Morono Y."/>
            <person name="Uchiyama I."/>
            <person name="Ito T."/>
            <person name="Fujiyama A."/>
            <person name="Inagaki F."/>
            <person name="Takami H."/>
        </authorList>
    </citation>
    <scope>NUCLEOTIDE SEQUENCE</scope>
    <source>
        <strain evidence="1">Expedition CK06-06</strain>
    </source>
</reference>
<comment type="caution">
    <text evidence="1">The sequence shown here is derived from an EMBL/GenBank/DDBJ whole genome shotgun (WGS) entry which is preliminary data.</text>
</comment>
<dbReference type="Pfam" id="PF04464">
    <property type="entry name" value="Glyphos_transf"/>
    <property type="match status" value="1"/>
</dbReference>
<dbReference type="PANTHER" id="PTHR37316:SF3">
    <property type="entry name" value="TEICHOIC ACID GLYCEROL-PHOSPHATE TRANSFERASE"/>
    <property type="match status" value="1"/>
</dbReference>
<organism evidence="1">
    <name type="scientific">marine sediment metagenome</name>
    <dbReference type="NCBI Taxonomy" id="412755"/>
    <lineage>
        <taxon>unclassified sequences</taxon>
        <taxon>metagenomes</taxon>
        <taxon>ecological metagenomes</taxon>
    </lineage>
</organism>
<dbReference type="GO" id="GO:0047355">
    <property type="term" value="F:CDP-glycerol glycerophosphotransferase activity"/>
    <property type="evidence" value="ECO:0007669"/>
    <property type="project" value="InterPro"/>
</dbReference>
<dbReference type="InterPro" id="IPR043149">
    <property type="entry name" value="TagF_N"/>
</dbReference>
<proteinExistence type="predicted"/>
<accession>X1FX26</accession>
<dbReference type="PANTHER" id="PTHR37316">
    <property type="entry name" value="TEICHOIC ACID GLYCEROL-PHOSPHATE PRIMASE"/>
    <property type="match status" value="1"/>
</dbReference>
<evidence type="ECO:0000313" key="1">
    <source>
        <dbReference type="EMBL" id="GAH50201.1"/>
    </source>
</evidence>